<feature type="domain" description="CHK kinase-like" evidence="1">
    <location>
        <begin position="122"/>
        <end position="271"/>
    </location>
</feature>
<proteinExistence type="predicted"/>
<dbReference type="PANTHER" id="PTHR11012:SF30">
    <property type="entry name" value="PROTEIN KINASE-LIKE DOMAIN-CONTAINING"/>
    <property type="match status" value="1"/>
</dbReference>
<feature type="non-terminal residue" evidence="2">
    <location>
        <position position="305"/>
    </location>
</feature>
<dbReference type="Proteomes" id="UP000837857">
    <property type="component" value="Chromosome 21"/>
</dbReference>
<dbReference type="Gene3D" id="3.90.1200.10">
    <property type="match status" value="1"/>
</dbReference>
<sequence>MSNYEDRLKSTLNGVAGKLGLQSYRLRYRDVDETIENYFGVLIPVTLVGESDDIPVCRDLIVKMPPDKQELRDAGVLEYLYDVEIFFYTTIIPHYKNLSKKNLSELFPECYYSDTSKFNEVIVLKDMCEDGYRRHHGNRRGSVDPNFLLKPYSSVYPHELMVALRGSLKNHVDKFKDTKRGKLFTTVAANFDEIVNDSVCKAKRLVYGHGDFWKENILYKYEGNKPIKACVLDFQTIRLLCPAQDVVSFLFTSTEAENRRLEKDALLKSKHICGEERDNNASIDYYKRTILEIVDDFVTFGYFKS</sequence>
<dbReference type="EMBL" id="OW152833">
    <property type="protein sequence ID" value="CAH2054441.1"/>
    <property type="molecule type" value="Genomic_DNA"/>
</dbReference>
<dbReference type="SUPFAM" id="SSF56112">
    <property type="entry name" value="Protein kinase-like (PK-like)"/>
    <property type="match status" value="1"/>
</dbReference>
<organism evidence="2 3">
    <name type="scientific">Iphiclides podalirius</name>
    <name type="common">scarce swallowtail</name>
    <dbReference type="NCBI Taxonomy" id="110791"/>
    <lineage>
        <taxon>Eukaryota</taxon>
        <taxon>Metazoa</taxon>
        <taxon>Ecdysozoa</taxon>
        <taxon>Arthropoda</taxon>
        <taxon>Hexapoda</taxon>
        <taxon>Insecta</taxon>
        <taxon>Pterygota</taxon>
        <taxon>Neoptera</taxon>
        <taxon>Endopterygota</taxon>
        <taxon>Lepidoptera</taxon>
        <taxon>Glossata</taxon>
        <taxon>Ditrysia</taxon>
        <taxon>Papilionoidea</taxon>
        <taxon>Papilionidae</taxon>
        <taxon>Papilioninae</taxon>
        <taxon>Iphiclides</taxon>
    </lineage>
</organism>
<keyword evidence="3" id="KW-1185">Reference proteome</keyword>
<name>A0ABN8IEV9_9NEOP</name>
<protein>
    <recommendedName>
        <fullName evidence="1">CHK kinase-like domain-containing protein</fullName>
    </recommendedName>
</protein>
<dbReference type="InterPro" id="IPR011009">
    <property type="entry name" value="Kinase-like_dom_sf"/>
</dbReference>
<evidence type="ECO:0000313" key="2">
    <source>
        <dbReference type="EMBL" id="CAH2054441.1"/>
    </source>
</evidence>
<dbReference type="InterPro" id="IPR015897">
    <property type="entry name" value="CHK_kinase-like"/>
</dbReference>
<dbReference type="InterPro" id="IPR004119">
    <property type="entry name" value="EcKL"/>
</dbReference>
<evidence type="ECO:0000313" key="3">
    <source>
        <dbReference type="Proteomes" id="UP000837857"/>
    </source>
</evidence>
<evidence type="ECO:0000259" key="1">
    <source>
        <dbReference type="SMART" id="SM00587"/>
    </source>
</evidence>
<dbReference type="PANTHER" id="PTHR11012">
    <property type="entry name" value="PROTEIN KINASE-LIKE DOMAIN-CONTAINING"/>
    <property type="match status" value="1"/>
</dbReference>
<accession>A0ABN8IEV9</accession>
<dbReference type="Pfam" id="PF02958">
    <property type="entry name" value="EcKL"/>
    <property type="match status" value="2"/>
</dbReference>
<gene>
    <name evidence="2" type="ORF">IPOD504_LOCUS8625</name>
</gene>
<reference evidence="2" key="1">
    <citation type="submission" date="2022-03" db="EMBL/GenBank/DDBJ databases">
        <authorList>
            <person name="Martin H S."/>
        </authorList>
    </citation>
    <scope>NUCLEOTIDE SEQUENCE</scope>
</reference>
<dbReference type="SMART" id="SM00587">
    <property type="entry name" value="CHK"/>
    <property type="match status" value="1"/>
</dbReference>